<feature type="region of interest" description="Disordered" evidence="1">
    <location>
        <begin position="361"/>
        <end position="381"/>
    </location>
</feature>
<name>A0A845GCM8_9BURK</name>
<dbReference type="RefSeq" id="WP_161081636.1">
    <property type="nucleotide sequence ID" value="NZ_WWCX01000001.1"/>
</dbReference>
<protein>
    <submittedName>
        <fullName evidence="2">Uncharacterized protein</fullName>
    </submittedName>
</protein>
<sequence length="381" mass="42739">MKPSSRKVGSYKSTTASETAPYTQAVQAVQQVIAEAVRQDDAVEKATGAPASMIEMIIEETFYLLHEGALYSGMGEEAVSASFAASLAAASQMWPRLWVWPRDGADERVLYQHYSDKEETVLGADFSLIFVDLEHGIPVYRVIVVQAKRLTAQDPTTVNIWRKAFAKKKQESRENRDSDDRGDAAARGGEDETGDWEDAATERLARALADDKPMEADLKREAENYQLTRLLNLRKQVLSTAHAEFVYVVWPAKPNKGEVKTVLFEELTTIAEQFKEEGQKTLRTKENEETGKKRYPVSFRLDGDQSFRDFLLKYTKINSISEAELISILPAIREESTATILLNASGRALSKELEKELRIADKPPYKPSTRNANSRGLNARL</sequence>
<accession>A0A845GCM8</accession>
<gene>
    <name evidence="2" type="ORF">GTP90_00640</name>
</gene>
<evidence type="ECO:0000313" key="3">
    <source>
        <dbReference type="Proteomes" id="UP000447355"/>
    </source>
</evidence>
<comment type="caution">
    <text evidence="2">The sequence shown here is derived from an EMBL/GenBank/DDBJ whole genome shotgun (WGS) entry which is preliminary data.</text>
</comment>
<feature type="compositionally biased region" description="Basic and acidic residues" evidence="1">
    <location>
        <begin position="171"/>
        <end position="190"/>
    </location>
</feature>
<evidence type="ECO:0000256" key="1">
    <source>
        <dbReference type="SAM" id="MobiDB-lite"/>
    </source>
</evidence>
<reference evidence="2" key="1">
    <citation type="submission" date="2019-12" db="EMBL/GenBank/DDBJ databases">
        <title>Novel species isolated from a subtropical stream in China.</title>
        <authorList>
            <person name="Lu H."/>
        </authorList>
    </citation>
    <scope>NUCLEOTIDE SEQUENCE [LARGE SCALE GENOMIC DNA]</scope>
    <source>
        <strain evidence="2">FT81W</strain>
    </source>
</reference>
<feature type="region of interest" description="Disordered" evidence="1">
    <location>
        <begin position="171"/>
        <end position="197"/>
    </location>
</feature>
<dbReference type="Proteomes" id="UP000447355">
    <property type="component" value="Unassembled WGS sequence"/>
</dbReference>
<proteinExistence type="predicted"/>
<feature type="compositionally biased region" description="Polar residues" evidence="1">
    <location>
        <begin position="368"/>
        <end position="381"/>
    </location>
</feature>
<dbReference type="AlphaFoldDB" id="A0A845GCM8"/>
<evidence type="ECO:0000313" key="2">
    <source>
        <dbReference type="EMBL" id="MYM92363.1"/>
    </source>
</evidence>
<organism evidence="2 3">
    <name type="scientific">Duganella vulcania</name>
    <dbReference type="NCBI Taxonomy" id="2692166"/>
    <lineage>
        <taxon>Bacteria</taxon>
        <taxon>Pseudomonadati</taxon>
        <taxon>Pseudomonadota</taxon>
        <taxon>Betaproteobacteria</taxon>
        <taxon>Burkholderiales</taxon>
        <taxon>Oxalobacteraceae</taxon>
        <taxon>Telluria group</taxon>
        <taxon>Duganella</taxon>
    </lineage>
</organism>
<dbReference type="EMBL" id="WWCX01000001">
    <property type="protein sequence ID" value="MYM92363.1"/>
    <property type="molecule type" value="Genomic_DNA"/>
</dbReference>